<evidence type="ECO:0000256" key="14">
    <source>
        <dbReference type="ARBA" id="ARBA00023098"/>
    </source>
</evidence>
<evidence type="ECO:0000256" key="4">
    <source>
        <dbReference type="ARBA" id="ARBA00005189"/>
    </source>
</evidence>
<evidence type="ECO:0000256" key="6">
    <source>
        <dbReference type="ARBA" id="ARBA00012487"/>
    </source>
</evidence>
<comment type="catalytic activity">
    <reaction evidence="1 18">
        <text>a 1,2-diacyl-sn-glycero-3-phosphate + CTP + H(+) = a CDP-1,2-diacyl-sn-glycerol + diphosphate</text>
        <dbReference type="Rhea" id="RHEA:16229"/>
        <dbReference type="ChEBI" id="CHEBI:15378"/>
        <dbReference type="ChEBI" id="CHEBI:33019"/>
        <dbReference type="ChEBI" id="CHEBI:37563"/>
        <dbReference type="ChEBI" id="CHEBI:58332"/>
        <dbReference type="ChEBI" id="CHEBI:58608"/>
        <dbReference type="EC" id="2.7.7.41"/>
    </reaction>
</comment>
<feature type="transmembrane region" description="Helical" evidence="20">
    <location>
        <begin position="158"/>
        <end position="179"/>
    </location>
</feature>
<keyword evidence="14" id="KW-0443">Lipid metabolism</keyword>
<comment type="pathway">
    <text evidence="4">Lipid metabolism.</text>
</comment>
<dbReference type="KEGG" id="wne:PIG85_04655"/>
<dbReference type="AlphaFoldDB" id="A0AB38XRL8"/>
<accession>A0AB38XRL8</accession>
<feature type="transmembrane region" description="Helical" evidence="20">
    <location>
        <begin position="54"/>
        <end position="73"/>
    </location>
</feature>
<dbReference type="EMBL" id="CP116394">
    <property type="protein sequence ID" value="WCE46943.1"/>
    <property type="molecule type" value="Genomic_DNA"/>
</dbReference>
<dbReference type="PANTHER" id="PTHR46382">
    <property type="entry name" value="PHOSPHATIDATE CYTIDYLYLTRANSFERASE"/>
    <property type="match status" value="1"/>
</dbReference>
<evidence type="ECO:0000256" key="13">
    <source>
        <dbReference type="ARBA" id="ARBA00022989"/>
    </source>
</evidence>
<keyword evidence="12 18" id="KW-0548">Nucleotidyltransferase</keyword>
<feature type="transmembrane region" description="Helical" evidence="20">
    <location>
        <begin position="105"/>
        <end position="121"/>
    </location>
</feature>
<feature type="region of interest" description="Disordered" evidence="19">
    <location>
        <begin position="1"/>
        <end position="26"/>
    </location>
</feature>
<evidence type="ECO:0000313" key="22">
    <source>
        <dbReference type="Proteomes" id="UP001211044"/>
    </source>
</evidence>
<evidence type="ECO:0000256" key="1">
    <source>
        <dbReference type="ARBA" id="ARBA00001698"/>
    </source>
</evidence>
<evidence type="ECO:0000256" key="9">
    <source>
        <dbReference type="ARBA" id="ARBA00022516"/>
    </source>
</evidence>
<evidence type="ECO:0000256" key="5">
    <source>
        <dbReference type="ARBA" id="ARBA00010185"/>
    </source>
</evidence>
<keyword evidence="8" id="KW-1003">Cell membrane</keyword>
<feature type="transmembrane region" description="Helical" evidence="20">
    <location>
        <begin position="133"/>
        <end position="152"/>
    </location>
</feature>
<dbReference type="InterPro" id="IPR000374">
    <property type="entry name" value="PC_trans"/>
</dbReference>
<dbReference type="PANTHER" id="PTHR46382:SF1">
    <property type="entry name" value="PHOSPHATIDATE CYTIDYLYLTRANSFERASE"/>
    <property type="match status" value="1"/>
</dbReference>
<comment type="subcellular location">
    <subcellularLocation>
        <location evidence="2">Cell membrane</location>
        <topology evidence="2">Multi-pass membrane protein</topology>
    </subcellularLocation>
</comment>
<feature type="transmembrane region" description="Helical" evidence="20">
    <location>
        <begin position="225"/>
        <end position="247"/>
    </location>
</feature>
<evidence type="ECO:0000256" key="17">
    <source>
        <dbReference type="ARBA" id="ARBA00023264"/>
    </source>
</evidence>
<reference evidence="21" key="1">
    <citation type="submission" date="2023-01" db="EMBL/GenBank/DDBJ databases">
        <title>Comparative Genomic Analysis of the Clinically-Derived Winkia Strain NY0527 Provides Evidence into the Taxonomic Reassignment of Winkia neuii and Characterizes Their Virulence Traits.</title>
        <authorList>
            <person name="Cai X."/>
            <person name="Peng Y."/>
            <person name="Li M."/>
            <person name="Qiu Y."/>
            <person name="Wang Y."/>
            <person name="Xu L."/>
            <person name="Hou Q."/>
        </authorList>
    </citation>
    <scope>NUCLEOTIDE SEQUENCE</scope>
    <source>
        <strain evidence="21">NY0527</strain>
    </source>
</reference>
<dbReference type="GO" id="GO:0004605">
    <property type="term" value="F:phosphatidate cytidylyltransferase activity"/>
    <property type="evidence" value="ECO:0007669"/>
    <property type="project" value="UniProtKB-EC"/>
</dbReference>
<protein>
    <recommendedName>
        <fullName evidence="7 18">Phosphatidate cytidylyltransferase</fullName>
        <ecNumber evidence="6 18">2.7.7.41</ecNumber>
    </recommendedName>
</protein>
<evidence type="ECO:0000256" key="8">
    <source>
        <dbReference type="ARBA" id="ARBA00022475"/>
    </source>
</evidence>
<evidence type="ECO:0000256" key="19">
    <source>
        <dbReference type="SAM" id="MobiDB-lite"/>
    </source>
</evidence>
<evidence type="ECO:0000256" key="10">
    <source>
        <dbReference type="ARBA" id="ARBA00022679"/>
    </source>
</evidence>
<evidence type="ECO:0000256" key="15">
    <source>
        <dbReference type="ARBA" id="ARBA00023136"/>
    </source>
</evidence>
<evidence type="ECO:0000313" key="21">
    <source>
        <dbReference type="EMBL" id="WCE46943.1"/>
    </source>
</evidence>
<proteinExistence type="inferred from homology"/>
<keyword evidence="16" id="KW-0594">Phospholipid biosynthesis</keyword>
<keyword evidence="10 18" id="KW-0808">Transferase</keyword>
<sequence>MRQRAKNILRPKATQERAKAAPTGKAGRNLPAAIGVGAALIGALLLSLLHPFPLAVLIILAGALGLYELAGAFARSDSEVMLPPLWVGMVGMVVCAYFIGPEGMMGAYFATLLALVLWRSVESLDQSAMRDILVSVFAATYVPFLGSFLVLIGSSPQGTWPVALAVLLPVCSDTGGYAAGVKWGKTPMAPKISPKKSWEGFAGSVVAAVVAGTVGMWLLGASPLWGILLGVAAATFGSLGDLGESLLKRDLGLKDMGWLLPGHGGVMDRLDSILLATPVCYFIFRVAFGW</sequence>
<evidence type="ECO:0000256" key="11">
    <source>
        <dbReference type="ARBA" id="ARBA00022692"/>
    </source>
</evidence>
<comment type="pathway">
    <text evidence="3 18">Phospholipid metabolism; CDP-diacylglycerol biosynthesis; CDP-diacylglycerol from sn-glycerol 3-phosphate: step 3/3.</text>
</comment>
<organism evidence="21 22">
    <name type="scientific">Winkia neuii subsp. anitrata</name>
    <dbReference type="NCBI Taxonomy" id="29318"/>
    <lineage>
        <taxon>Bacteria</taxon>
        <taxon>Bacillati</taxon>
        <taxon>Actinomycetota</taxon>
        <taxon>Actinomycetes</taxon>
        <taxon>Actinomycetales</taxon>
        <taxon>Actinomycetaceae</taxon>
        <taxon>Winkia</taxon>
    </lineage>
</organism>
<dbReference type="RefSeq" id="WP_004806287.1">
    <property type="nucleotide sequence ID" value="NZ_CP116394.1"/>
</dbReference>
<feature type="transmembrane region" description="Helical" evidence="20">
    <location>
        <begin position="80"/>
        <end position="99"/>
    </location>
</feature>
<keyword evidence="17" id="KW-1208">Phospholipid metabolism</keyword>
<evidence type="ECO:0000256" key="16">
    <source>
        <dbReference type="ARBA" id="ARBA00023209"/>
    </source>
</evidence>
<evidence type="ECO:0000256" key="2">
    <source>
        <dbReference type="ARBA" id="ARBA00004651"/>
    </source>
</evidence>
<feature type="transmembrane region" description="Helical" evidence="20">
    <location>
        <begin position="29"/>
        <end position="48"/>
    </location>
</feature>
<dbReference type="GO" id="GO:0016024">
    <property type="term" value="P:CDP-diacylglycerol biosynthetic process"/>
    <property type="evidence" value="ECO:0007669"/>
    <property type="project" value="TreeGrafter"/>
</dbReference>
<dbReference type="EC" id="2.7.7.41" evidence="6 18"/>
<dbReference type="Proteomes" id="UP001211044">
    <property type="component" value="Chromosome"/>
</dbReference>
<dbReference type="GO" id="GO:0005886">
    <property type="term" value="C:plasma membrane"/>
    <property type="evidence" value="ECO:0007669"/>
    <property type="project" value="UniProtKB-SubCell"/>
</dbReference>
<evidence type="ECO:0000256" key="20">
    <source>
        <dbReference type="SAM" id="Phobius"/>
    </source>
</evidence>
<gene>
    <name evidence="21" type="ORF">PIG85_04655</name>
</gene>
<dbReference type="PROSITE" id="PS01315">
    <property type="entry name" value="CDS"/>
    <property type="match status" value="1"/>
</dbReference>
<keyword evidence="13 20" id="KW-1133">Transmembrane helix</keyword>
<evidence type="ECO:0000256" key="3">
    <source>
        <dbReference type="ARBA" id="ARBA00005119"/>
    </source>
</evidence>
<evidence type="ECO:0000256" key="18">
    <source>
        <dbReference type="RuleBase" id="RU003938"/>
    </source>
</evidence>
<keyword evidence="9" id="KW-0444">Lipid biosynthesis</keyword>
<evidence type="ECO:0000256" key="7">
    <source>
        <dbReference type="ARBA" id="ARBA00019373"/>
    </source>
</evidence>
<feature type="transmembrane region" description="Helical" evidence="20">
    <location>
        <begin position="200"/>
        <end position="219"/>
    </location>
</feature>
<name>A0AB38XRL8_9ACTO</name>
<keyword evidence="11 18" id="KW-0812">Transmembrane</keyword>
<keyword evidence="15 20" id="KW-0472">Membrane</keyword>
<dbReference type="Pfam" id="PF01148">
    <property type="entry name" value="CTP_transf_1"/>
    <property type="match status" value="1"/>
</dbReference>
<evidence type="ECO:0000256" key="12">
    <source>
        <dbReference type="ARBA" id="ARBA00022695"/>
    </source>
</evidence>
<comment type="similarity">
    <text evidence="5 18">Belongs to the CDS family.</text>
</comment>